<dbReference type="GO" id="GO:0006105">
    <property type="term" value="P:succinate metabolic process"/>
    <property type="evidence" value="ECO:0007669"/>
    <property type="project" value="TreeGrafter"/>
</dbReference>
<comment type="similarity">
    <text evidence="2 6">Belongs to the complex I LYR family. SDHAF3 subfamily.</text>
</comment>
<keyword evidence="4 6" id="KW-0496">Mitochondrion</keyword>
<keyword evidence="3" id="KW-0809">Transit peptide</keyword>
<comment type="subunit">
    <text evidence="6">Interacts with the iron-sulfur protein subunit within the SDH catalytic dimer.</text>
</comment>
<evidence type="ECO:0000256" key="6">
    <source>
        <dbReference type="RuleBase" id="RU368039"/>
    </source>
</evidence>
<organism evidence="7">
    <name type="scientific">Culicoides sonorensis</name>
    <name type="common">Biting midge</name>
    <dbReference type="NCBI Taxonomy" id="179676"/>
    <lineage>
        <taxon>Eukaryota</taxon>
        <taxon>Metazoa</taxon>
        <taxon>Ecdysozoa</taxon>
        <taxon>Arthropoda</taxon>
        <taxon>Hexapoda</taxon>
        <taxon>Insecta</taxon>
        <taxon>Pterygota</taxon>
        <taxon>Neoptera</taxon>
        <taxon>Endopterygota</taxon>
        <taxon>Diptera</taxon>
        <taxon>Nematocera</taxon>
        <taxon>Chironomoidea</taxon>
        <taxon>Ceratopogonidae</taxon>
        <taxon>Ceratopogoninae</taxon>
        <taxon>Culicoides</taxon>
        <taxon>Monoculicoides</taxon>
    </lineage>
</organism>
<evidence type="ECO:0000256" key="1">
    <source>
        <dbReference type="ARBA" id="ARBA00004305"/>
    </source>
</evidence>
<dbReference type="PANTHER" id="PTHR13137">
    <property type="entry name" value="DC11 ACN9 HOMOLOG"/>
    <property type="match status" value="1"/>
</dbReference>
<proteinExistence type="inferred from homology"/>
<evidence type="ECO:0000256" key="4">
    <source>
        <dbReference type="ARBA" id="ARBA00023128"/>
    </source>
</evidence>
<dbReference type="GO" id="GO:0005759">
    <property type="term" value="C:mitochondrial matrix"/>
    <property type="evidence" value="ECO:0007669"/>
    <property type="project" value="UniProtKB-SubCell"/>
</dbReference>
<dbReference type="AlphaFoldDB" id="A0A336M5K0"/>
<keyword evidence="5 6" id="KW-0143">Chaperone</keyword>
<protein>
    <recommendedName>
        <fullName evidence="6">Succinate dehydrogenase assembly factor 3</fullName>
        <shortName evidence="6">SDH assembly factor 3</shortName>
        <shortName evidence="6">SDHAF3</shortName>
    </recommendedName>
</protein>
<reference evidence="7" key="1">
    <citation type="submission" date="2018-07" db="EMBL/GenBank/DDBJ databases">
        <authorList>
            <person name="Quirk P.G."/>
            <person name="Krulwich T.A."/>
        </authorList>
    </citation>
    <scope>NUCLEOTIDE SEQUENCE</scope>
</reference>
<dbReference type="VEuPathDB" id="VectorBase:CSON004385"/>
<dbReference type="EMBL" id="UFQT01000186">
    <property type="protein sequence ID" value="SSX21308.1"/>
    <property type="molecule type" value="Genomic_DNA"/>
</dbReference>
<dbReference type="PANTHER" id="PTHR13137:SF6">
    <property type="entry name" value="SUCCINATE DEHYDROGENASE ASSEMBLY FACTOR 3, MITOCHONDRIAL"/>
    <property type="match status" value="1"/>
</dbReference>
<evidence type="ECO:0000256" key="3">
    <source>
        <dbReference type="ARBA" id="ARBA00022946"/>
    </source>
</evidence>
<name>A0A336M5K0_CULSO</name>
<evidence type="ECO:0000256" key="2">
    <source>
        <dbReference type="ARBA" id="ARBA00006020"/>
    </source>
</evidence>
<dbReference type="GO" id="GO:0034553">
    <property type="term" value="P:mitochondrial respiratory chain complex II assembly"/>
    <property type="evidence" value="ECO:0007669"/>
    <property type="project" value="UniProtKB-UniRule"/>
</dbReference>
<gene>
    <name evidence="7" type="primary">CSON004385</name>
</gene>
<comment type="function">
    <text evidence="6">Plays an essential role in the assembly of succinate dehydrogenase (SDH), an enzyme complex (also referred to as respiratory complex II) that is a component of both the tricarboxylic acid (TCA) cycle and the mitochondrial electron transport chain, and which couples the oxidation of succinate to fumarate with the reduction of ubiquinone (coenzyme Q) to ubiquinol. Promotes maturation of the iron-sulfur protein subunit of the SDH catalytic dimer, protecting it from the deleterious effects of oxidants. May act together with SDHAF1.</text>
</comment>
<dbReference type="Pfam" id="PF13233">
    <property type="entry name" value="Complex1_LYR_2"/>
    <property type="match status" value="1"/>
</dbReference>
<dbReference type="CDD" id="cd20270">
    <property type="entry name" value="Complex1_LYR_SDHAF3_LYRM10"/>
    <property type="match status" value="1"/>
</dbReference>
<dbReference type="InterPro" id="IPR008381">
    <property type="entry name" value="SDHAF3/Sdh7"/>
</dbReference>
<comment type="subcellular location">
    <subcellularLocation>
        <location evidence="1 6">Mitochondrion matrix</location>
    </subcellularLocation>
</comment>
<dbReference type="GO" id="GO:0005758">
    <property type="term" value="C:mitochondrial intermembrane space"/>
    <property type="evidence" value="ECO:0007669"/>
    <property type="project" value="TreeGrafter"/>
</dbReference>
<evidence type="ECO:0000313" key="7">
    <source>
        <dbReference type="EMBL" id="SSX21308.1"/>
    </source>
</evidence>
<evidence type="ECO:0000256" key="5">
    <source>
        <dbReference type="ARBA" id="ARBA00023186"/>
    </source>
</evidence>
<accession>A0A336M5K0</accession>
<sequence>MAQAHTQKVRFLYKTILRLHRGLPPELQLLGNEYTREEFKRHKNCSVTEAQTFMTTWADYAIDLSKQLGLKGKPGAKIGKPIDESFLEKLRDEQIVQLYELLKASKGLEENDDQIDVTSEKKTHIVKFEPSCKILKKNILPVQ</sequence>